<evidence type="ECO:0000256" key="1">
    <source>
        <dbReference type="SAM" id="MobiDB-lite"/>
    </source>
</evidence>
<feature type="compositionally biased region" description="Basic and acidic residues" evidence="1">
    <location>
        <begin position="115"/>
        <end position="139"/>
    </location>
</feature>
<dbReference type="HOGENOM" id="CLU_1532082_0_0_1"/>
<evidence type="ECO:0000313" key="2">
    <source>
        <dbReference type="EMBL" id="EKM79779.1"/>
    </source>
</evidence>
<evidence type="ECO:0000313" key="3">
    <source>
        <dbReference type="Proteomes" id="UP000008493"/>
    </source>
</evidence>
<dbReference type="InParanoid" id="K5VZ40"/>
<organism evidence="2 3">
    <name type="scientific">Agaricus bisporus var. burnettii (strain JB137-S8 / ATCC MYA-4627 / FGSC 10392)</name>
    <name type="common">White button mushroom</name>
    <dbReference type="NCBI Taxonomy" id="597362"/>
    <lineage>
        <taxon>Eukaryota</taxon>
        <taxon>Fungi</taxon>
        <taxon>Dikarya</taxon>
        <taxon>Basidiomycota</taxon>
        <taxon>Agaricomycotina</taxon>
        <taxon>Agaricomycetes</taxon>
        <taxon>Agaricomycetidae</taxon>
        <taxon>Agaricales</taxon>
        <taxon>Agaricineae</taxon>
        <taxon>Agaricaceae</taxon>
        <taxon>Agaricus</taxon>
    </lineage>
</organism>
<dbReference type="RefSeq" id="XP_007329119.1">
    <property type="nucleotide sequence ID" value="XM_007329057.1"/>
</dbReference>
<name>K5VZ40_AGABU</name>
<accession>K5VZ40</accession>
<feature type="region of interest" description="Disordered" evidence="1">
    <location>
        <begin position="1"/>
        <end position="156"/>
    </location>
</feature>
<feature type="compositionally biased region" description="Polar residues" evidence="1">
    <location>
        <begin position="35"/>
        <end position="49"/>
    </location>
</feature>
<dbReference type="Proteomes" id="UP000008493">
    <property type="component" value="Unassembled WGS sequence"/>
</dbReference>
<keyword evidence="3" id="KW-1185">Reference proteome</keyword>
<dbReference type="GeneID" id="18832401"/>
<dbReference type="OMA" id="SPRMFHI"/>
<dbReference type="EMBL" id="JH971389">
    <property type="protein sequence ID" value="EKM79779.1"/>
    <property type="molecule type" value="Genomic_DNA"/>
</dbReference>
<proteinExistence type="predicted"/>
<feature type="compositionally biased region" description="Basic and acidic residues" evidence="1">
    <location>
        <begin position="50"/>
        <end position="68"/>
    </location>
</feature>
<reference evidence="3" key="1">
    <citation type="journal article" date="2012" name="Proc. Natl. Acad. Sci. U.S.A.">
        <title>Genome sequence of the button mushroom Agaricus bisporus reveals mechanisms governing adaptation to a humic-rich ecological niche.</title>
        <authorList>
            <person name="Morin E."/>
            <person name="Kohler A."/>
            <person name="Baker A.R."/>
            <person name="Foulongne-Oriol M."/>
            <person name="Lombard V."/>
            <person name="Nagy L.G."/>
            <person name="Ohm R.A."/>
            <person name="Patyshakuliyeva A."/>
            <person name="Brun A."/>
            <person name="Aerts A.L."/>
            <person name="Bailey A.M."/>
            <person name="Billette C."/>
            <person name="Coutinho P.M."/>
            <person name="Deakin G."/>
            <person name="Doddapaneni H."/>
            <person name="Floudas D."/>
            <person name="Grimwood J."/>
            <person name="Hilden K."/>
            <person name="Kuees U."/>
            <person name="LaButti K.M."/>
            <person name="Lapidus A."/>
            <person name="Lindquist E.A."/>
            <person name="Lucas S.M."/>
            <person name="Murat C."/>
            <person name="Riley R.W."/>
            <person name="Salamov A.A."/>
            <person name="Schmutz J."/>
            <person name="Subramanian V."/>
            <person name="Woesten H.A.B."/>
            <person name="Xu J."/>
            <person name="Eastwood D.C."/>
            <person name="Foster G.D."/>
            <person name="Sonnenberg A.S."/>
            <person name="Cullen D."/>
            <person name="de Vries R.P."/>
            <person name="Lundell T."/>
            <person name="Hibbett D.S."/>
            <person name="Henrissat B."/>
            <person name="Burton K.S."/>
            <person name="Kerrigan R.W."/>
            <person name="Challen M.P."/>
            <person name="Grigoriev I.V."/>
            <person name="Martin F."/>
        </authorList>
    </citation>
    <scope>NUCLEOTIDE SEQUENCE [LARGE SCALE GENOMIC DNA]</scope>
    <source>
        <strain evidence="3">JB137-S8 / ATCC MYA-4627 / FGSC 10392</strain>
    </source>
</reference>
<sequence>MTSQIPSSPFANRSSDLGFSTPAREESPFDVGTPVSESQHMPEPSQQAQKQERISEAEWQKAIKERPKLIQTKARAREGQSRVQKAKRERSVKFEDDDDEVEQRIQLSKKRKQNTHLEVDANEAKEAQLHKRQEQDISSKENNGMDEESYHKKSPRMFHIGVPEDVRSITLSIKFEA</sequence>
<dbReference type="AlphaFoldDB" id="K5VZ40"/>
<dbReference type="KEGG" id="abp:AGABI1DRAFT91152"/>
<gene>
    <name evidence="2" type="ORF">AGABI1DRAFT_91152</name>
</gene>
<protein>
    <submittedName>
        <fullName evidence="2">Uncharacterized protein</fullName>
    </submittedName>
</protein>
<feature type="compositionally biased region" description="Polar residues" evidence="1">
    <location>
        <begin position="1"/>
        <end position="18"/>
    </location>
</feature>